<gene>
    <name evidence="1" type="ORF">D2E76_22260</name>
</gene>
<dbReference type="AlphaFoldDB" id="A0ABD7HJA9"/>
<comment type="caution">
    <text evidence="1">The sequence shown here is derived from an EMBL/GenBank/DDBJ whole genome shotgun (WGS) entry which is preliminary data.</text>
</comment>
<sequence>MFLTVGMTHTELIVTVCNPYRTILGVVAGNLPRAKVKLLQIQVSIRPHSCGVVPTIRFTIDFAEASAANLFGHSKRIVQRLAKWQQRSADPLQMINHACYIITRKIYIRATRRV</sequence>
<organism evidence="1 2">
    <name type="scientific">Mycobacteroides abscessus</name>
    <dbReference type="NCBI Taxonomy" id="36809"/>
    <lineage>
        <taxon>Bacteria</taxon>
        <taxon>Bacillati</taxon>
        <taxon>Actinomycetota</taxon>
        <taxon>Actinomycetes</taxon>
        <taxon>Mycobacteriales</taxon>
        <taxon>Mycobacteriaceae</taxon>
        <taxon>Mycobacteroides</taxon>
    </lineage>
</organism>
<proteinExistence type="predicted"/>
<accession>A0ABD7HJA9</accession>
<evidence type="ECO:0000313" key="2">
    <source>
        <dbReference type="Proteomes" id="UP000284557"/>
    </source>
</evidence>
<reference evidence="1 2" key="1">
    <citation type="submission" date="2018-08" db="EMBL/GenBank/DDBJ databases">
        <title>Linezolid Resistance in Mycobacterium abscessus: MIC Distribution and Comprehensive Investigation of Resistance Mechanisms.</title>
        <authorList>
            <person name="Ye M."/>
            <person name="Xu L."/>
            <person name="Zou Y."/>
            <person name="Li B."/>
            <person name="Guo Q."/>
            <person name="Zhang Y."/>
            <person name="Zhan M."/>
            <person name="Xu B."/>
            <person name="Yu F."/>
            <person name="Zhang Z."/>
            <person name="Chu H."/>
        </authorList>
    </citation>
    <scope>NUCLEOTIDE SEQUENCE [LARGE SCALE GENOMIC DNA]</scope>
    <source>
        <strain evidence="1 2">G143</strain>
    </source>
</reference>
<evidence type="ECO:0000313" key="1">
    <source>
        <dbReference type="EMBL" id="RIT32891.1"/>
    </source>
</evidence>
<dbReference type="EMBL" id="QXBN01000021">
    <property type="protein sequence ID" value="RIT32891.1"/>
    <property type="molecule type" value="Genomic_DNA"/>
</dbReference>
<dbReference type="Proteomes" id="UP000284557">
    <property type="component" value="Unassembled WGS sequence"/>
</dbReference>
<protein>
    <submittedName>
        <fullName evidence="1">Uncharacterized protein</fullName>
    </submittedName>
</protein>
<name>A0ABD7HJA9_9MYCO</name>